<evidence type="ECO:0000313" key="2">
    <source>
        <dbReference type="Proteomes" id="UP000603352"/>
    </source>
</evidence>
<dbReference type="InterPro" id="IPR017850">
    <property type="entry name" value="Alkaline_phosphatase_core_sf"/>
</dbReference>
<dbReference type="Proteomes" id="UP000603352">
    <property type="component" value="Unassembled WGS sequence"/>
</dbReference>
<evidence type="ECO:0000313" key="1">
    <source>
        <dbReference type="EMBL" id="GGB63603.1"/>
    </source>
</evidence>
<dbReference type="Pfam" id="PF01663">
    <property type="entry name" value="Phosphodiest"/>
    <property type="match status" value="1"/>
</dbReference>
<evidence type="ECO:0008006" key="3">
    <source>
        <dbReference type="Google" id="ProtNLM"/>
    </source>
</evidence>
<gene>
    <name evidence="1" type="ORF">GCM10011505_50210</name>
</gene>
<proteinExistence type="predicted"/>
<dbReference type="EMBL" id="BMDZ01000142">
    <property type="protein sequence ID" value="GGB63603.1"/>
    <property type="molecule type" value="Genomic_DNA"/>
</dbReference>
<dbReference type="Gene3D" id="3.40.720.10">
    <property type="entry name" value="Alkaline Phosphatase, subunit A"/>
    <property type="match status" value="1"/>
</dbReference>
<sequence length="515" mass="54780">MRFVLIGLDGLRPELVTPARMPALSRLMAEGCVLGRQSASFPTETYVNLPTLVTGARPSGHGMVANFFLDPRVDARERFEGFDIAKIEKATAAYDGRLYTTPTLGEMLAADGRRLKVLSANSAGSVRLKQPVTLLDALCLSVHQPAASFPVAEVQAIIDRVGPPPAPKSYPDIIGGRWMTDAFLAAIAPDLPDVTILWYGEPDNAYHIFGIGSDTALDAMRAVDDEIARLVAWWQAEGRDRDVQLVVVSDHAHITQTRRIDLAAQLRHAGFTVDRHLADGADIALVPGYCGNLLVRDRAPALAAHVAAALMEMDEIGMVFSGPAAPAAPRVPRRPEGIVAEGIIPGTFDRRLVGIDHPRAADLVFILRNSDQADQWGLAGTCLHDNSLGDGVGINGGLHPAEIRSLAVFAGSAFRAGAVVDTATGMADIVPTLLALTGQAGRIAAAPHGGRPVWEAMADPAAAARLNRIDPAAIADAVARPDTIQTLTTGTGRFTQSLDRLIRDDRAHVTAGRRL</sequence>
<name>A0ABQ1J9T4_9PROT</name>
<keyword evidence="2" id="KW-1185">Reference proteome</keyword>
<dbReference type="PANTHER" id="PTHR10151">
    <property type="entry name" value="ECTONUCLEOTIDE PYROPHOSPHATASE/PHOSPHODIESTERASE"/>
    <property type="match status" value="1"/>
</dbReference>
<dbReference type="RefSeq" id="WP_188583185.1">
    <property type="nucleotide sequence ID" value="NZ_BMDZ01000142.1"/>
</dbReference>
<organism evidence="1 2">
    <name type="scientific">Tistrella bauzanensis</name>
    <dbReference type="NCBI Taxonomy" id="657419"/>
    <lineage>
        <taxon>Bacteria</taxon>
        <taxon>Pseudomonadati</taxon>
        <taxon>Pseudomonadota</taxon>
        <taxon>Alphaproteobacteria</taxon>
        <taxon>Geminicoccales</taxon>
        <taxon>Geminicoccaceae</taxon>
        <taxon>Tistrella</taxon>
    </lineage>
</organism>
<protein>
    <recommendedName>
        <fullName evidence="3">Nucleotide pyrophosphatase</fullName>
    </recommendedName>
</protein>
<dbReference type="InterPro" id="IPR002591">
    <property type="entry name" value="Phosphodiest/P_Trfase"/>
</dbReference>
<accession>A0ABQ1J9T4</accession>
<dbReference type="SUPFAM" id="SSF53649">
    <property type="entry name" value="Alkaline phosphatase-like"/>
    <property type="match status" value="1"/>
</dbReference>
<reference evidence="2" key="1">
    <citation type="journal article" date="2019" name="Int. J. Syst. Evol. Microbiol.">
        <title>The Global Catalogue of Microorganisms (GCM) 10K type strain sequencing project: providing services to taxonomists for standard genome sequencing and annotation.</title>
        <authorList>
            <consortium name="The Broad Institute Genomics Platform"/>
            <consortium name="The Broad Institute Genome Sequencing Center for Infectious Disease"/>
            <person name="Wu L."/>
            <person name="Ma J."/>
        </authorList>
    </citation>
    <scope>NUCLEOTIDE SEQUENCE [LARGE SCALE GENOMIC DNA]</scope>
    <source>
        <strain evidence="2">CGMCC 1.10188</strain>
    </source>
</reference>
<comment type="caution">
    <text evidence="1">The sequence shown here is derived from an EMBL/GenBank/DDBJ whole genome shotgun (WGS) entry which is preliminary data.</text>
</comment>
<dbReference type="PANTHER" id="PTHR10151:SF120">
    <property type="entry name" value="BIS(5'-ADENOSYL)-TRIPHOSPHATASE"/>
    <property type="match status" value="1"/>
</dbReference>